<proteinExistence type="predicted"/>
<protein>
    <submittedName>
        <fullName evidence="1">Uncharacterized protein</fullName>
    </submittedName>
</protein>
<dbReference type="AlphaFoldDB" id="G5A3A0"/>
<dbReference type="Proteomes" id="UP000002640">
    <property type="component" value="Unassembled WGS sequence"/>
</dbReference>
<reference evidence="1 2" key="1">
    <citation type="journal article" date="2006" name="Science">
        <title>Phytophthora genome sequences uncover evolutionary origins and mechanisms of pathogenesis.</title>
        <authorList>
            <person name="Tyler B.M."/>
            <person name="Tripathy S."/>
            <person name="Zhang X."/>
            <person name="Dehal P."/>
            <person name="Jiang R.H."/>
            <person name="Aerts A."/>
            <person name="Arredondo F.D."/>
            <person name="Baxter L."/>
            <person name="Bensasson D."/>
            <person name="Beynon J.L."/>
            <person name="Chapman J."/>
            <person name="Damasceno C.M."/>
            <person name="Dorrance A.E."/>
            <person name="Dou D."/>
            <person name="Dickerman A.W."/>
            <person name="Dubchak I.L."/>
            <person name="Garbelotto M."/>
            <person name="Gijzen M."/>
            <person name="Gordon S.G."/>
            <person name="Govers F."/>
            <person name="Grunwald N.J."/>
            <person name="Huang W."/>
            <person name="Ivors K.L."/>
            <person name="Jones R.W."/>
            <person name="Kamoun S."/>
            <person name="Krampis K."/>
            <person name="Lamour K.H."/>
            <person name="Lee M.K."/>
            <person name="McDonald W.H."/>
            <person name="Medina M."/>
            <person name="Meijer H.J."/>
            <person name="Nordberg E.K."/>
            <person name="Maclean D.J."/>
            <person name="Ospina-Giraldo M.D."/>
            <person name="Morris P.F."/>
            <person name="Phuntumart V."/>
            <person name="Putnam N.H."/>
            <person name="Rash S."/>
            <person name="Rose J.K."/>
            <person name="Sakihama Y."/>
            <person name="Salamov A.A."/>
            <person name="Savidor A."/>
            <person name="Scheuring C.F."/>
            <person name="Smith B.M."/>
            <person name="Sobral B.W."/>
            <person name="Terry A."/>
            <person name="Torto-Alalibo T.A."/>
            <person name="Win J."/>
            <person name="Xu Z."/>
            <person name="Zhang H."/>
            <person name="Grigoriev I.V."/>
            <person name="Rokhsar D.S."/>
            <person name="Boore J.L."/>
        </authorList>
    </citation>
    <scope>NUCLEOTIDE SEQUENCE [LARGE SCALE GENOMIC DNA]</scope>
    <source>
        <strain evidence="1 2">P6497</strain>
    </source>
</reference>
<organism evidence="1 2">
    <name type="scientific">Phytophthora sojae (strain P6497)</name>
    <name type="common">Soybean stem and root rot agent</name>
    <name type="synonym">Phytophthora megasperma f. sp. glycines</name>
    <dbReference type="NCBI Taxonomy" id="1094619"/>
    <lineage>
        <taxon>Eukaryota</taxon>
        <taxon>Sar</taxon>
        <taxon>Stramenopiles</taxon>
        <taxon>Oomycota</taxon>
        <taxon>Peronosporomycetes</taxon>
        <taxon>Peronosporales</taxon>
        <taxon>Peronosporaceae</taxon>
        <taxon>Phytophthora</taxon>
    </lineage>
</organism>
<evidence type="ECO:0000313" key="2">
    <source>
        <dbReference type="Proteomes" id="UP000002640"/>
    </source>
</evidence>
<evidence type="ECO:0000313" key="1">
    <source>
        <dbReference type="EMBL" id="EGZ10140.1"/>
    </source>
</evidence>
<keyword evidence="2" id="KW-1185">Reference proteome</keyword>
<dbReference type="GeneID" id="20642553"/>
<dbReference type="RefSeq" id="XP_009535001.1">
    <property type="nucleotide sequence ID" value="XM_009536706.1"/>
</dbReference>
<dbReference type="EMBL" id="JH159159">
    <property type="protein sequence ID" value="EGZ10140.1"/>
    <property type="molecule type" value="Genomic_DNA"/>
</dbReference>
<dbReference type="InParanoid" id="G5A3A0"/>
<gene>
    <name evidence="1" type="ORF">PHYSODRAFT_305403</name>
</gene>
<sequence>MTQDHPDINGIPNFLQSSSTDLGGALGHDMLDHLNEKLRALRNNTKRRHLDGRAESASNPPRIRLYYNDEGIRSILRQCSPTLDSRARRPARQLQRCPDRCQGTALPQGRLDNIDPRGPMFDVSTFFGIEWCKSGL</sequence>
<name>G5A3A0_PHYSP</name>
<accession>G5A3A0</accession>
<dbReference type="KEGG" id="psoj:PHYSODRAFT_305403"/>